<feature type="transmembrane region" description="Helical" evidence="1">
    <location>
        <begin position="20"/>
        <end position="42"/>
    </location>
</feature>
<evidence type="ECO:0000313" key="2">
    <source>
        <dbReference type="EMBL" id="CAB4139139.1"/>
    </source>
</evidence>
<sequence>MRSKVWYKWPEGYIDEYLPWYLIAWRGPLAAICLFGLAIAYYSMVLAIGREEAEKLLETIF</sequence>
<accession>A0A6J5M5Q8</accession>
<proteinExistence type="predicted"/>
<dbReference type="EMBL" id="LR796352">
    <property type="protein sequence ID" value="CAB4139139.1"/>
    <property type="molecule type" value="Genomic_DNA"/>
</dbReference>
<name>A0A6J5M5Q8_9CAUD</name>
<keyword evidence="1" id="KW-1133">Transmembrane helix</keyword>
<reference evidence="2" key="1">
    <citation type="submission" date="2020-04" db="EMBL/GenBank/DDBJ databases">
        <authorList>
            <person name="Chiriac C."/>
            <person name="Salcher M."/>
            <person name="Ghai R."/>
            <person name="Kavagutti S V."/>
        </authorList>
    </citation>
    <scope>NUCLEOTIDE SEQUENCE</scope>
</reference>
<evidence type="ECO:0000256" key="1">
    <source>
        <dbReference type="SAM" id="Phobius"/>
    </source>
</evidence>
<gene>
    <name evidence="2" type="ORF">UFOVP346_23</name>
</gene>
<keyword evidence="1" id="KW-0812">Transmembrane</keyword>
<organism evidence="2">
    <name type="scientific">uncultured Caudovirales phage</name>
    <dbReference type="NCBI Taxonomy" id="2100421"/>
    <lineage>
        <taxon>Viruses</taxon>
        <taxon>Duplodnaviria</taxon>
        <taxon>Heunggongvirae</taxon>
        <taxon>Uroviricota</taxon>
        <taxon>Caudoviricetes</taxon>
        <taxon>Peduoviridae</taxon>
        <taxon>Maltschvirus</taxon>
        <taxon>Maltschvirus maltsch</taxon>
    </lineage>
</organism>
<keyword evidence="1" id="KW-0472">Membrane</keyword>
<protein>
    <submittedName>
        <fullName evidence="2">Uncharacterized protein</fullName>
    </submittedName>
</protein>